<feature type="chain" id="PRO_5040409607" evidence="3">
    <location>
        <begin position="35"/>
        <end position="172"/>
    </location>
</feature>
<evidence type="ECO:0000313" key="4">
    <source>
        <dbReference type="EMBL" id="KAJ8380137.1"/>
    </source>
</evidence>
<dbReference type="EMBL" id="JAINUF010000001">
    <property type="protein sequence ID" value="KAJ8380137.1"/>
    <property type="molecule type" value="Genomic_DNA"/>
</dbReference>
<dbReference type="InterPro" id="IPR003591">
    <property type="entry name" value="Leu-rich_rpt_typical-subtyp"/>
</dbReference>
<accession>A0A9Q1G9U7</accession>
<dbReference type="Gene3D" id="3.80.10.10">
    <property type="entry name" value="Ribonuclease Inhibitor"/>
    <property type="match status" value="1"/>
</dbReference>
<dbReference type="InterPro" id="IPR050541">
    <property type="entry name" value="LRR_TM_domain-containing"/>
</dbReference>
<evidence type="ECO:0000256" key="3">
    <source>
        <dbReference type="SAM" id="SignalP"/>
    </source>
</evidence>
<feature type="signal peptide" evidence="3">
    <location>
        <begin position="1"/>
        <end position="34"/>
    </location>
</feature>
<organism evidence="4 5">
    <name type="scientific">Synaphobranchus kaupii</name>
    <name type="common">Kaup's arrowtooth eel</name>
    <dbReference type="NCBI Taxonomy" id="118154"/>
    <lineage>
        <taxon>Eukaryota</taxon>
        <taxon>Metazoa</taxon>
        <taxon>Chordata</taxon>
        <taxon>Craniata</taxon>
        <taxon>Vertebrata</taxon>
        <taxon>Euteleostomi</taxon>
        <taxon>Actinopterygii</taxon>
        <taxon>Neopterygii</taxon>
        <taxon>Teleostei</taxon>
        <taxon>Anguilliformes</taxon>
        <taxon>Synaphobranchidae</taxon>
        <taxon>Synaphobranchus</taxon>
    </lineage>
</organism>
<keyword evidence="3" id="KW-0732">Signal</keyword>
<comment type="caution">
    <text evidence="4">The sequence shown here is derived from an EMBL/GenBank/DDBJ whole genome shotgun (WGS) entry which is preliminary data.</text>
</comment>
<dbReference type="OrthoDB" id="546383at2759"/>
<keyword evidence="1" id="KW-0433">Leucine-rich repeat</keyword>
<evidence type="ECO:0000256" key="1">
    <source>
        <dbReference type="ARBA" id="ARBA00022614"/>
    </source>
</evidence>
<dbReference type="PANTHER" id="PTHR24369">
    <property type="entry name" value="ANTIGEN BSP, PUTATIVE-RELATED"/>
    <property type="match status" value="1"/>
</dbReference>
<dbReference type="GO" id="GO:1905573">
    <property type="term" value="F:ganglioside GM1 binding"/>
    <property type="evidence" value="ECO:0007669"/>
    <property type="project" value="TreeGrafter"/>
</dbReference>
<reference evidence="4" key="1">
    <citation type="journal article" date="2023" name="Science">
        <title>Genome structures resolve the early diversification of teleost fishes.</title>
        <authorList>
            <person name="Parey E."/>
            <person name="Louis A."/>
            <person name="Montfort J."/>
            <person name="Bouchez O."/>
            <person name="Roques C."/>
            <person name="Iampietro C."/>
            <person name="Lluch J."/>
            <person name="Castinel A."/>
            <person name="Donnadieu C."/>
            <person name="Desvignes T."/>
            <person name="Floi Bucao C."/>
            <person name="Jouanno E."/>
            <person name="Wen M."/>
            <person name="Mejri S."/>
            <person name="Dirks R."/>
            <person name="Jansen H."/>
            <person name="Henkel C."/>
            <person name="Chen W.J."/>
            <person name="Zahm M."/>
            <person name="Cabau C."/>
            <person name="Klopp C."/>
            <person name="Thompson A.W."/>
            <person name="Robinson-Rechavi M."/>
            <person name="Braasch I."/>
            <person name="Lecointre G."/>
            <person name="Bobe J."/>
            <person name="Postlethwait J.H."/>
            <person name="Berthelot C."/>
            <person name="Roest Crollius H."/>
            <person name="Guiguen Y."/>
        </authorList>
    </citation>
    <scope>NUCLEOTIDE SEQUENCE</scope>
    <source>
        <strain evidence="4">WJC10195</strain>
    </source>
</reference>
<keyword evidence="2" id="KW-0677">Repeat</keyword>
<dbReference type="PROSITE" id="PS51450">
    <property type="entry name" value="LRR"/>
    <property type="match status" value="1"/>
</dbReference>
<dbReference type="GO" id="GO:1905576">
    <property type="term" value="F:ganglioside GT1b binding"/>
    <property type="evidence" value="ECO:0007669"/>
    <property type="project" value="TreeGrafter"/>
</dbReference>
<dbReference type="Proteomes" id="UP001152622">
    <property type="component" value="Chromosome 1"/>
</dbReference>
<proteinExistence type="predicted"/>
<keyword evidence="5" id="KW-1185">Reference proteome</keyword>
<dbReference type="GO" id="GO:0009897">
    <property type="term" value="C:external side of plasma membrane"/>
    <property type="evidence" value="ECO:0007669"/>
    <property type="project" value="TreeGrafter"/>
</dbReference>
<name>A0A9Q1G9U7_SYNKA</name>
<dbReference type="PANTHER" id="PTHR24369:SF174">
    <property type="entry name" value="RETICULON-4 RECEPTOR"/>
    <property type="match status" value="1"/>
</dbReference>
<protein>
    <submittedName>
        <fullName evidence="4">Uncharacterized protein</fullName>
    </submittedName>
</protein>
<dbReference type="Pfam" id="PF13855">
    <property type="entry name" value="LRR_8"/>
    <property type="match status" value="1"/>
</dbReference>
<dbReference type="InterPro" id="IPR032675">
    <property type="entry name" value="LRR_dom_sf"/>
</dbReference>
<sequence>MRFPAVRGPAGTLGDGGRLLFLVLWLNLLPRAAGCPATCFCYSEPRPTVACQQQGLFSIPTEIPTQSQRIFLQSNKLTVVRSTSFSSCQNLTVLWLYSNNISHIASGAFFGLERLEQLDIGDNSNLRIISPTAFRGLSKLHTLHLHRCGLSRPPRRCVPGTLLPAIPVPPGQ</sequence>
<evidence type="ECO:0000313" key="5">
    <source>
        <dbReference type="Proteomes" id="UP001152622"/>
    </source>
</evidence>
<gene>
    <name evidence="4" type="ORF">SKAU_G00009150</name>
</gene>
<dbReference type="SMART" id="SM00369">
    <property type="entry name" value="LRR_TYP"/>
    <property type="match status" value="3"/>
</dbReference>
<dbReference type="GO" id="GO:0035025">
    <property type="term" value="P:positive regulation of Rho protein signal transduction"/>
    <property type="evidence" value="ECO:0007669"/>
    <property type="project" value="TreeGrafter"/>
</dbReference>
<evidence type="ECO:0000256" key="2">
    <source>
        <dbReference type="ARBA" id="ARBA00022737"/>
    </source>
</evidence>
<dbReference type="SUPFAM" id="SSF52058">
    <property type="entry name" value="L domain-like"/>
    <property type="match status" value="1"/>
</dbReference>
<dbReference type="AlphaFoldDB" id="A0A9Q1G9U7"/>
<dbReference type="InterPro" id="IPR001611">
    <property type="entry name" value="Leu-rich_rpt"/>
</dbReference>